<dbReference type="EMBL" id="UHFX01000003">
    <property type="protein sequence ID" value="SUO04074.1"/>
    <property type="molecule type" value="Genomic_DNA"/>
</dbReference>
<dbReference type="Gene3D" id="3.30.70.120">
    <property type="match status" value="1"/>
</dbReference>
<feature type="transmembrane region" description="Helical" evidence="6">
    <location>
        <begin position="121"/>
        <end position="147"/>
    </location>
</feature>
<feature type="domain" description="DUF2179" evidence="7">
    <location>
        <begin position="225"/>
        <end position="279"/>
    </location>
</feature>
<dbReference type="InterPro" id="IPR015867">
    <property type="entry name" value="N-reg_PII/ATP_PRibTrfase_C"/>
</dbReference>
<gene>
    <name evidence="8" type="ORF">NCTC11087_00960</name>
</gene>
<evidence type="ECO:0000256" key="5">
    <source>
        <dbReference type="ARBA" id="ARBA00023136"/>
    </source>
</evidence>
<keyword evidence="2" id="KW-1003">Cell membrane</keyword>
<protein>
    <submittedName>
        <fullName evidence="8">Membrane protein</fullName>
    </submittedName>
</protein>
<dbReference type="CDD" id="cd16380">
    <property type="entry name" value="YitT_C"/>
    <property type="match status" value="1"/>
</dbReference>
<organism evidence="8 9">
    <name type="scientific">Faecalicoccus pleomorphus</name>
    <dbReference type="NCBI Taxonomy" id="1323"/>
    <lineage>
        <taxon>Bacteria</taxon>
        <taxon>Bacillati</taxon>
        <taxon>Bacillota</taxon>
        <taxon>Erysipelotrichia</taxon>
        <taxon>Erysipelotrichales</taxon>
        <taxon>Erysipelotrichaceae</taxon>
        <taxon>Faecalicoccus</taxon>
    </lineage>
</organism>
<feature type="transmembrane region" description="Helical" evidence="6">
    <location>
        <begin position="159"/>
        <end position="175"/>
    </location>
</feature>
<dbReference type="OrthoDB" id="3180973at2"/>
<keyword evidence="5 6" id="KW-0472">Membrane</keyword>
<keyword evidence="4 6" id="KW-1133">Transmembrane helix</keyword>
<comment type="subcellular location">
    <subcellularLocation>
        <location evidence="1">Cell membrane</location>
        <topology evidence="1">Multi-pass membrane protein</topology>
    </subcellularLocation>
</comment>
<evidence type="ECO:0000313" key="8">
    <source>
        <dbReference type="EMBL" id="SUO04074.1"/>
    </source>
</evidence>
<feature type="transmembrane region" description="Helical" evidence="6">
    <location>
        <begin position="57"/>
        <end position="76"/>
    </location>
</feature>
<dbReference type="Proteomes" id="UP000255523">
    <property type="component" value="Unassembled WGS sequence"/>
</dbReference>
<keyword evidence="3 6" id="KW-0812">Transmembrane</keyword>
<evidence type="ECO:0000256" key="6">
    <source>
        <dbReference type="SAM" id="Phobius"/>
    </source>
</evidence>
<dbReference type="PIRSF" id="PIRSF006483">
    <property type="entry name" value="Membrane_protein_YitT"/>
    <property type="match status" value="1"/>
</dbReference>
<dbReference type="GeneID" id="77461932"/>
<sequence length="285" mass="31487">MKDEVLKYIKVIIGSILFSLGIYFFITPSGLNSGGVVGIAQILNIVLRPLNPNPDSFDLTGIMNMLLNVPLYILALKSISKSFCLRTLISIIIQMVTLSLLPLRTEAIMPDMLSNCVFGALMSGVGVGLCLQSSSCAGGIDILGVYFSKTKPNFSVGKLSIILNFFVFAIFAYIVNLQNALYSIIFVAIMYFVGDKVHYQNINISAMIFTQNENLKKEIMRITGRGVTCWKGQGVYTGQEKDILVVALNKYEIRRLEKAIKTVDPHAFMILSEGQKISGGFEKRL</sequence>
<dbReference type="InterPro" id="IPR003740">
    <property type="entry name" value="YitT"/>
</dbReference>
<evidence type="ECO:0000256" key="4">
    <source>
        <dbReference type="ARBA" id="ARBA00022989"/>
    </source>
</evidence>
<evidence type="ECO:0000259" key="7">
    <source>
        <dbReference type="Pfam" id="PF10035"/>
    </source>
</evidence>
<dbReference type="InterPro" id="IPR019264">
    <property type="entry name" value="DUF2179"/>
</dbReference>
<keyword evidence="9" id="KW-1185">Reference proteome</keyword>
<reference evidence="8 9" key="1">
    <citation type="submission" date="2018-06" db="EMBL/GenBank/DDBJ databases">
        <authorList>
            <consortium name="Pathogen Informatics"/>
            <person name="Doyle S."/>
        </authorList>
    </citation>
    <scope>NUCLEOTIDE SEQUENCE [LARGE SCALE GENOMIC DNA]</scope>
    <source>
        <strain evidence="8 9">NCTC11087</strain>
    </source>
</reference>
<dbReference type="GO" id="GO:0005886">
    <property type="term" value="C:plasma membrane"/>
    <property type="evidence" value="ECO:0007669"/>
    <property type="project" value="UniProtKB-SubCell"/>
</dbReference>
<name>A0A380LJK2_9FIRM</name>
<dbReference type="AlphaFoldDB" id="A0A380LJK2"/>
<dbReference type="InterPro" id="IPR051461">
    <property type="entry name" value="UPF0750_membrane"/>
</dbReference>
<dbReference type="PANTHER" id="PTHR33545">
    <property type="entry name" value="UPF0750 MEMBRANE PROTEIN YITT-RELATED"/>
    <property type="match status" value="1"/>
</dbReference>
<evidence type="ECO:0000313" key="9">
    <source>
        <dbReference type="Proteomes" id="UP000255523"/>
    </source>
</evidence>
<evidence type="ECO:0000256" key="2">
    <source>
        <dbReference type="ARBA" id="ARBA00022475"/>
    </source>
</evidence>
<dbReference type="Pfam" id="PF10035">
    <property type="entry name" value="DUF2179"/>
    <property type="match status" value="1"/>
</dbReference>
<dbReference type="RefSeq" id="WP_022789219.1">
    <property type="nucleotide sequence ID" value="NZ_CAUWMU010000090.1"/>
</dbReference>
<feature type="transmembrane region" description="Helical" evidence="6">
    <location>
        <begin position="83"/>
        <end position="101"/>
    </location>
</feature>
<evidence type="ECO:0000256" key="1">
    <source>
        <dbReference type="ARBA" id="ARBA00004651"/>
    </source>
</evidence>
<feature type="transmembrane region" description="Helical" evidence="6">
    <location>
        <begin position="7"/>
        <end position="26"/>
    </location>
</feature>
<accession>A0A380LJK2</accession>
<proteinExistence type="predicted"/>
<dbReference type="PANTHER" id="PTHR33545:SF5">
    <property type="entry name" value="UPF0750 MEMBRANE PROTEIN YITT"/>
    <property type="match status" value="1"/>
</dbReference>
<dbReference type="Pfam" id="PF02588">
    <property type="entry name" value="YitT_membrane"/>
    <property type="match status" value="1"/>
</dbReference>
<evidence type="ECO:0000256" key="3">
    <source>
        <dbReference type="ARBA" id="ARBA00022692"/>
    </source>
</evidence>